<name>A0AAE1V4H7_9SOLA</name>
<dbReference type="AlphaFoldDB" id="A0AAE1V4H7"/>
<gene>
    <name evidence="2" type="ORF">RND71_025064</name>
</gene>
<organism evidence="2 3">
    <name type="scientific">Anisodus tanguticus</name>
    <dbReference type="NCBI Taxonomy" id="243964"/>
    <lineage>
        <taxon>Eukaryota</taxon>
        <taxon>Viridiplantae</taxon>
        <taxon>Streptophyta</taxon>
        <taxon>Embryophyta</taxon>
        <taxon>Tracheophyta</taxon>
        <taxon>Spermatophyta</taxon>
        <taxon>Magnoliopsida</taxon>
        <taxon>eudicotyledons</taxon>
        <taxon>Gunneridae</taxon>
        <taxon>Pentapetalae</taxon>
        <taxon>asterids</taxon>
        <taxon>lamiids</taxon>
        <taxon>Solanales</taxon>
        <taxon>Solanaceae</taxon>
        <taxon>Solanoideae</taxon>
        <taxon>Hyoscyameae</taxon>
        <taxon>Anisodus</taxon>
    </lineage>
</organism>
<feature type="compositionally biased region" description="Basic and acidic residues" evidence="1">
    <location>
        <begin position="15"/>
        <end position="53"/>
    </location>
</feature>
<feature type="compositionally biased region" description="Polar residues" evidence="1">
    <location>
        <begin position="1"/>
        <end position="14"/>
    </location>
</feature>
<proteinExistence type="predicted"/>
<feature type="region of interest" description="Disordered" evidence="1">
    <location>
        <begin position="1"/>
        <end position="102"/>
    </location>
</feature>
<evidence type="ECO:0000256" key="1">
    <source>
        <dbReference type="SAM" id="MobiDB-lite"/>
    </source>
</evidence>
<sequence length="253" mass="28849">MNSQNAGNLGSNSCQEKEKKSNFRHSIEKVEKLKKNVVKFDKTGKCKKPTETKHHNKSGQHGSIPTPTTPPTNHPCYVKPPQIKKHRLSKRTKELDLSEPNDRGLKSQIQILDKSDPNITMGYWTLDENSPIIQPSTQLMRQCQNSYSIATYSEMLLPVDQGARLVMIGLTLSPYHSIKINQVHWLACSGGLSLSSITFEVRALGKIYVIFTHANRVICMCREIREFHRQVLPELESMFWKGKMAMLRKESCK</sequence>
<evidence type="ECO:0000313" key="2">
    <source>
        <dbReference type="EMBL" id="KAK4356093.1"/>
    </source>
</evidence>
<evidence type="ECO:0000313" key="3">
    <source>
        <dbReference type="Proteomes" id="UP001291623"/>
    </source>
</evidence>
<accession>A0AAE1V4H7</accession>
<reference evidence="2" key="1">
    <citation type="submission" date="2023-12" db="EMBL/GenBank/DDBJ databases">
        <title>Genome assembly of Anisodus tanguticus.</title>
        <authorList>
            <person name="Wang Y.-J."/>
        </authorList>
    </citation>
    <scope>NUCLEOTIDE SEQUENCE</scope>
    <source>
        <strain evidence="2">KB-2021</strain>
        <tissue evidence="2">Leaf</tissue>
    </source>
</reference>
<protein>
    <submittedName>
        <fullName evidence="2">Uncharacterized protein</fullName>
    </submittedName>
</protein>
<dbReference type="EMBL" id="JAVYJV010000013">
    <property type="protein sequence ID" value="KAK4356093.1"/>
    <property type="molecule type" value="Genomic_DNA"/>
</dbReference>
<keyword evidence="3" id="KW-1185">Reference proteome</keyword>
<feature type="compositionally biased region" description="Basic and acidic residues" evidence="1">
    <location>
        <begin position="91"/>
        <end position="102"/>
    </location>
</feature>
<comment type="caution">
    <text evidence="2">The sequence shown here is derived from an EMBL/GenBank/DDBJ whole genome shotgun (WGS) entry which is preliminary data.</text>
</comment>
<dbReference type="Proteomes" id="UP001291623">
    <property type="component" value="Unassembled WGS sequence"/>
</dbReference>